<dbReference type="Proteomes" id="UP000199144">
    <property type="component" value="Unassembled WGS sequence"/>
</dbReference>
<evidence type="ECO:0000256" key="1">
    <source>
        <dbReference type="SAM" id="Phobius"/>
    </source>
</evidence>
<keyword evidence="1" id="KW-0472">Membrane</keyword>
<reference evidence="2 3" key="1">
    <citation type="submission" date="2016-10" db="EMBL/GenBank/DDBJ databases">
        <authorList>
            <person name="de Groot N.N."/>
        </authorList>
    </citation>
    <scope>NUCLEOTIDE SEQUENCE [LARGE SCALE GENOMIC DNA]</scope>
    <source>
        <strain evidence="2 3">DSM 15283</strain>
    </source>
</reference>
<dbReference type="RefSeq" id="WP_278247146.1">
    <property type="nucleotide sequence ID" value="NZ_FOTQ01000004.1"/>
</dbReference>
<evidence type="ECO:0000313" key="2">
    <source>
        <dbReference type="EMBL" id="SFM14435.1"/>
    </source>
</evidence>
<organism evidence="2 3">
    <name type="scientific">Shimia aestuarii</name>
    <dbReference type="NCBI Taxonomy" id="254406"/>
    <lineage>
        <taxon>Bacteria</taxon>
        <taxon>Pseudomonadati</taxon>
        <taxon>Pseudomonadota</taxon>
        <taxon>Alphaproteobacteria</taxon>
        <taxon>Rhodobacterales</taxon>
        <taxon>Roseobacteraceae</taxon>
    </lineage>
</organism>
<proteinExistence type="predicted"/>
<sequence>MMHQIKSVMRNSRQTLFQDALGGLALVVMMVVALHVPGFA</sequence>
<keyword evidence="1" id="KW-0812">Transmembrane</keyword>
<dbReference type="EMBL" id="FOTQ01000004">
    <property type="protein sequence ID" value="SFM14435.1"/>
    <property type="molecule type" value="Genomic_DNA"/>
</dbReference>
<name>A0A1I4NGB2_9RHOB</name>
<dbReference type="STRING" id="254406.SAMN04488042_104171"/>
<keyword evidence="3" id="KW-1185">Reference proteome</keyword>
<accession>A0A1I4NGB2</accession>
<evidence type="ECO:0000313" key="3">
    <source>
        <dbReference type="Proteomes" id="UP000199144"/>
    </source>
</evidence>
<gene>
    <name evidence="2" type="ORF">SAMN04488042_104171</name>
</gene>
<keyword evidence="1" id="KW-1133">Transmembrane helix</keyword>
<dbReference type="AlphaFoldDB" id="A0A1I4NGB2"/>
<protein>
    <submittedName>
        <fullName evidence="2">Uncharacterized protein</fullName>
    </submittedName>
</protein>
<feature type="transmembrane region" description="Helical" evidence="1">
    <location>
        <begin position="20"/>
        <end position="39"/>
    </location>
</feature>